<dbReference type="GO" id="GO:0000287">
    <property type="term" value="F:magnesium ion binding"/>
    <property type="evidence" value="ECO:0007669"/>
    <property type="project" value="UniProtKB-UniRule"/>
</dbReference>
<comment type="caution">
    <text evidence="9">The sequence shown here is derived from an EMBL/GenBank/DDBJ whole genome shotgun (WGS) entry which is preliminary data.</text>
</comment>
<dbReference type="OrthoDB" id="9802097at2"/>
<keyword evidence="7 8" id="KW-0460">Magnesium</keyword>
<dbReference type="Gene3D" id="3.40.50.300">
    <property type="entry name" value="P-loop containing nucleotide triphosphate hydrolases"/>
    <property type="match status" value="1"/>
</dbReference>
<dbReference type="PATRIC" id="fig|1503.3.peg.3150"/>
<keyword evidence="6 8" id="KW-0067">ATP-binding</keyword>
<dbReference type="PIRSF" id="PIRSF006755">
    <property type="entry name" value="DTB_synth"/>
    <property type="match status" value="1"/>
</dbReference>
<feature type="binding site" evidence="8">
    <location>
        <begin position="13"/>
        <end position="18"/>
    </location>
    <ligand>
        <name>ATP</name>
        <dbReference type="ChEBI" id="CHEBI:30616"/>
    </ligand>
</feature>
<dbReference type="PANTHER" id="PTHR43210">
    <property type="entry name" value="DETHIOBIOTIN SYNTHETASE"/>
    <property type="match status" value="1"/>
</dbReference>
<dbReference type="CDD" id="cd03109">
    <property type="entry name" value="DTBS"/>
    <property type="match status" value="1"/>
</dbReference>
<feature type="binding site" evidence="8">
    <location>
        <position position="116"/>
    </location>
    <ligand>
        <name>Mg(2+)</name>
        <dbReference type="ChEBI" id="CHEBI:18420"/>
    </ligand>
</feature>
<dbReference type="InterPro" id="IPR004472">
    <property type="entry name" value="DTB_synth_BioD"/>
</dbReference>
<evidence type="ECO:0000256" key="6">
    <source>
        <dbReference type="ARBA" id="ARBA00022840"/>
    </source>
</evidence>
<dbReference type="HAMAP" id="MF_00336">
    <property type="entry name" value="BioD"/>
    <property type="match status" value="1"/>
</dbReference>
<feature type="active site" evidence="8">
    <location>
        <position position="38"/>
    </location>
</feature>
<feature type="binding site" evidence="8">
    <location>
        <position position="17"/>
    </location>
    <ligand>
        <name>Mg(2+)</name>
        <dbReference type="ChEBI" id="CHEBI:18420"/>
    </ligand>
</feature>
<protein>
    <recommendedName>
        <fullName evidence="8">ATP-dependent dethiobiotin synthetase BioD</fullName>
        <ecNumber evidence="8">6.3.3.3</ecNumber>
    </recommendedName>
    <alternativeName>
        <fullName evidence="8">DTB synthetase</fullName>
        <shortName evidence="8">DTBS</shortName>
    </alternativeName>
    <alternativeName>
        <fullName evidence="8">Dethiobiotin synthase</fullName>
    </alternativeName>
</protein>
<keyword evidence="4 8" id="KW-0547">Nucleotide-binding</keyword>
<organism evidence="9 10">
    <name type="scientific">Gottschalkia purinilytica</name>
    <name type="common">Clostridium purinilyticum</name>
    <dbReference type="NCBI Taxonomy" id="1503"/>
    <lineage>
        <taxon>Bacteria</taxon>
        <taxon>Bacillati</taxon>
        <taxon>Bacillota</taxon>
        <taxon>Tissierellia</taxon>
        <taxon>Tissierellales</taxon>
        <taxon>Gottschalkiaceae</taxon>
        <taxon>Gottschalkia</taxon>
    </lineage>
</organism>
<feature type="binding site" evidence="8">
    <location>
        <begin position="116"/>
        <end position="119"/>
    </location>
    <ligand>
        <name>ATP</name>
        <dbReference type="ChEBI" id="CHEBI:30616"/>
    </ligand>
</feature>
<evidence type="ECO:0000256" key="2">
    <source>
        <dbReference type="ARBA" id="ARBA00022598"/>
    </source>
</evidence>
<name>A0A0L0W9L5_GOTPU</name>
<evidence type="ECO:0000256" key="7">
    <source>
        <dbReference type="ARBA" id="ARBA00022842"/>
    </source>
</evidence>
<evidence type="ECO:0000256" key="4">
    <source>
        <dbReference type="ARBA" id="ARBA00022741"/>
    </source>
</evidence>
<comment type="cofactor">
    <cofactor evidence="8">
        <name>Mg(2+)</name>
        <dbReference type="ChEBI" id="CHEBI:18420"/>
    </cofactor>
</comment>
<reference evidence="10" key="1">
    <citation type="submission" date="2015-07" db="EMBL/GenBank/DDBJ databases">
        <title>Draft genome sequence of the purine-degrading Gottschalkia purinilyticum DSM 1384 (formerly Clostridium purinilyticum).</title>
        <authorList>
            <person name="Poehlein A."/>
            <person name="Schiel-Bengelsdorf B."/>
            <person name="Bengelsdorf F.R."/>
            <person name="Daniel R."/>
            <person name="Duerre P."/>
        </authorList>
    </citation>
    <scope>NUCLEOTIDE SEQUENCE [LARGE SCALE GENOMIC DNA]</scope>
    <source>
        <strain evidence="10">DSM 1384</strain>
    </source>
</reference>
<evidence type="ECO:0000256" key="1">
    <source>
        <dbReference type="ARBA" id="ARBA00022490"/>
    </source>
</evidence>
<comment type="caution">
    <text evidence="8">Lacks conserved residue(s) required for the propagation of feature annotation.</text>
</comment>
<comment type="subunit">
    <text evidence="8">Homodimer.</text>
</comment>
<comment type="pathway">
    <text evidence="8">Cofactor biosynthesis; biotin biosynthesis; biotin from 7,8-diaminononanoate: step 1/2.</text>
</comment>
<dbReference type="GO" id="GO:0009102">
    <property type="term" value="P:biotin biosynthetic process"/>
    <property type="evidence" value="ECO:0007669"/>
    <property type="project" value="UniProtKB-UniRule"/>
</dbReference>
<dbReference type="GO" id="GO:0005524">
    <property type="term" value="F:ATP binding"/>
    <property type="evidence" value="ECO:0007669"/>
    <property type="project" value="UniProtKB-UniRule"/>
</dbReference>
<feature type="binding site" evidence="8">
    <location>
        <position position="42"/>
    </location>
    <ligand>
        <name>substrate</name>
    </ligand>
</feature>
<evidence type="ECO:0000256" key="5">
    <source>
        <dbReference type="ARBA" id="ARBA00022756"/>
    </source>
</evidence>
<comment type="function">
    <text evidence="8">Catalyzes a mechanistically unusual reaction, the ATP-dependent insertion of CO2 between the N7 and N8 nitrogen atoms of 7,8-diaminopelargonic acid (DAPA, also called 7,8-diammoniononanoate) to form a ureido ring.</text>
</comment>
<dbReference type="RefSeq" id="WP_050355351.1">
    <property type="nucleotide sequence ID" value="NZ_LGSS01000008.1"/>
</dbReference>
<dbReference type="Pfam" id="PF13500">
    <property type="entry name" value="AAA_26"/>
    <property type="match status" value="1"/>
</dbReference>
<keyword evidence="2 8" id="KW-0436">Ligase</keyword>
<keyword evidence="1 8" id="KW-0963">Cytoplasm</keyword>
<feature type="binding site" evidence="8">
    <location>
        <position position="55"/>
    </location>
    <ligand>
        <name>Mg(2+)</name>
        <dbReference type="ChEBI" id="CHEBI:18420"/>
    </ligand>
</feature>
<dbReference type="GO" id="GO:0005829">
    <property type="term" value="C:cytosol"/>
    <property type="evidence" value="ECO:0007669"/>
    <property type="project" value="TreeGrafter"/>
</dbReference>
<comment type="subcellular location">
    <subcellularLocation>
        <location evidence="8">Cytoplasm</location>
    </subcellularLocation>
</comment>
<keyword evidence="5 8" id="KW-0093">Biotin biosynthesis</keyword>
<feature type="binding site" evidence="8">
    <location>
        <position position="55"/>
    </location>
    <ligand>
        <name>ATP</name>
        <dbReference type="ChEBI" id="CHEBI:30616"/>
    </ligand>
</feature>
<evidence type="ECO:0000313" key="9">
    <source>
        <dbReference type="EMBL" id="KNF08248.1"/>
    </source>
</evidence>
<dbReference type="GO" id="GO:0042803">
    <property type="term" value="F:protein homodimerization activity"/>
    <property type="evidence" value="ECO:0007669"/>
    <property type="project" value="UniProtKB-ARBA"/>
</dbReference>
<dbReference type="UniPathway" id="UPA00078">
    <property type="reaction ID" value="UER00161"/>
</dbReference>
<dbReference type="FunFam" id="3.40.50.300:FF:000292">
    <property type="entry name" value="ATP-dependent dethiobiotin synthetase BioD"/>
    <property type="match status" value="1"/>
</dbReference>
<feature type="binding site" evidence="8">
    <location>
        <begin position="177"/>
        <end position="178"/>
    </location>
    <ligand>
        <name>ATP</name>
        <dbReference type="ChEBI" id="CHEBI:30616"/>
    </ligand>
</feature>
<dbReference type="EMBL" id="LGSS01000008">
    <property type="protein sequence ID" value="KNF08248.1"/>
    <property type="molecule type" value="Genomic_DNA"/>
</dbReference>
<comment type="catalytic activity">
    <reaction evidence="8">
        <text>(7R,8S)-7,8-diammoniononanoate + CO2 + ATP = (4R,5S)-dethiobiotin + ADP + phosphate + 3 H(+)</text>
        <dbReference type="Rhea" id="RHEA:15805"/>
        <dbReference type="ChEBI" id="CHEBI:15378"/>
        <dbReference type="ChEBI" id="CHEBI:16526"/>
        <dbReference type="ChEBI" id="CHEBI:30616"/>
        <dbReference type="ChEBI" id="CHEBI:43474"/>
        <dbReference type="ChEBI" id="CHEBI:149469"/>
        <dbReference type="ChEBI" id="CHEBI:149473"/>
        <dbReference type="ChEBI" id="CHEBI:456216"/>
        <dbReference type="EC" id="6.3.3.3"/>
    </reaction>
</comment>
<dbReference type="GO" id="GO:0004141">
    <property type="term" value="F:dethiobiotin synthase activity"/>
    <property type="evidence" value="ECO:0007669"/>
    <property type="project" value="UniProtKB-UniRule"/>
</dbReference>
<evidence type="ECO:0000256" key="3">
    <source>
        <dbReference type="ARBA" id="ARBA00022723"/>
    </source>
</evidence>
<dbReference type="STRING" id="1503.CLPU_8c00130"/>
<evidence type="ECO:0000256" key="8">
    <source>
        <dbReference type="HAMAP-Rule" id="MF_00336"/>
    </source>
</evidence>
<keyword evidence="10" id="KW-1185">Reference proteome</keyword>
<evidence type="ECO:0000313" key="10">
    <source>
        <dbReference type="Proteomes" id="UP000037267"/>
    </source>
</evidence>
<accession>A0A0L0W9L5</accession>
<dbReference type="NCBIfam" id="TIGR00347">
    <property type="entry name" value="bioD"/>
    <property type="match status" value="1"/>
</dbReference>
<dbReference type="SUPFAM" id="SSF52540">
    <property type="entry name" value="P-loop containing nucleoside triphosphate hydrolases"/>
    <property type="match status" value="1"/>
</dbReference>
<gene>
    <name evidence="8 9" type="primary">bioD</name>
    <name evidence="9" type="ORF">CLPU_8c00130</name>
</gene>
<proteinExistence type="inferred from homology"/>
<dbReference type="InterPro" id="IPR027417">
    <property type="entry name" value="P-loop_NTPase"/>
</dbReference>
<dbReference type="PANTHER" id="PTHR43210:SF5">
    <property type="entry name" value="DETHIOBIOTIN SYNTHETASE"/>
    <property type="match status" value="1"/>
</dbReference>
<sequence>MSKSIFIVGTDTDVGKTFVSGGIVYTLKKNEYSSCYFKPIQSGGETNDGKCTHIDVDFVKKVANISEDKDYMNSYCLKEPLSPHLAFKVDKINFKKNKIMQDLQNLKNKYEYVIIEGAGGVVVPLIRDNYYIYDLIRDIDSSVVIVTKSKVGTINHTVLTVEFLKNKGINIKGIIVNDYKGNFYEDDNIETIKNITGLEIISIIRNVKSKDNDFYENIKKEYDRSFDVNKILKVF</sequence>
<dbReference type="Proteomes" id="UP000037267">
    <property type="component" value="Unassembled WGS sequence"/>
</dbReference>
<dbReference type="EC" id="6.3.3.3" evidence="8"/>
<dbReference type="AlphaFoldDB" id="A0A0L0W9L5"/>
<keyword evidence="3 8" id="KW-0479">Metal-binding</keyword>
<comment type="similarity">
    <text evidence="8">Belongs to the dethiobiotin synthetase family.</text>
</comment>